<accession>A0A967B034</accession>
<organism evidence="1 2">
    <name type="scientific">Metallococcus carri</name>
    <dbReference type="NCBI Taxonomy" id="1656884"/>
    <lineage>
        <taxon>Bacteria</taxon>
        <taxon>Bacillati</taxon>
        <taxon>Actinomycetota</taxon>
        <taxon>Actinomycetes</taxon>
        <taxon>Micrococcales</taxon>
        <taxon>Dermacoccaceae</taxon>
        <taxon>Metallococcus</taxon>
    </lineage>
</organism>
<dbReference type="Proteomes" id="UP000744769">
    <property type="component" value="Unassembled WGS sequence"/>
</dbReference>
<dbReference type="RefSeq" id="WP_166195415.1">
    <property type="nucleotide sequence ID" value="NZ_JAAOIV010000004.1"/>
</dbReference>
<name>A0A967B034_9MICO</name>
<comment type="caution">
    <text evidence="1">The sequence shown here is derived from an EMBL/GenBank/DDBJ whole genome shotgun (WGS) entry which is preliminary data.</text>
</comment>
<evidence type="ECO:0000313" key="2">
    <source>
        <dbReference type="Proteomes" id="UP000744769"/>
    </source>
</evidence>
<gene>
    <name evidence="1" type="ORF">G9U51_07360</name>
</gene>
<reference evidence="1" key="1">
    <citation type="submission" date="2020-03" db="EMBL/GenBank/DDBJ databases">
        <title>Draft sequencing of Calidifontibacter sp. DB0510.</title>
        <authorList>
            <person name="Kim D.-U."/>
        </authorList>
    </citation>
    <scope>NUCLEOTIDE SEQUENCE</scope>
    <source>
        <strain evidence="1">DB0510</strain>
    </source>
</reference>
<dbReference type="EMBL" id="JAAOIV010000004">
    <property type="protein sequence ID" value="NHN55597.1"/>
    <property type="molecule type" value="Genomic_DNA"/>
</dbReference>
<dbReference type="AlphaFoldDB" id="A0A967B034"/>
<sequence>MSTVLNGRQATVPASKIRLARALVRDADRRGVTEDDWIVRLAQRPLPGESRSKVMR</sequence>
<proteinExistence type="predicted"/>
<protein>
    <submittedName>
        <fullName evidence="1">Uncharacterized protein</fullName>
    </submittedName>
</protein>
<keyword evidence="2" id="KW-1185">Reference proteome</keyword>
<evidence type="ECO:0000313" key="1">
    <source>
        <dbReference type="EMBL" id="NHN55597.1"/>
    </source>
</evidence>